<dbReference type="Proteomes" id="UP001139035">
    <property type="component" value="Unassembled WGS sequence"/>
</dbReference>
<keyword evidence="2" id="KW-1185">Reference proteome</keyword>
<protein>
    <submittedName>
        <fullName evidence="1">Uncharacterized protein</fullName>
    </submittedName>
</protein>
<gene>
    <name evidence="1" type="ORF">LZD57_21655</name>
</gene>
<dbReference type="RefSeq" id="WP_233721676.1">
    <property type="nucleotide sequence ID" value="NZ_JAJUWU010000026.1"/>
</dbReference>
<dbReference type="AlphaFoldDB" id="A0A9X1P561"/>
<evidence type="ECO:0000313" key="2">
    <source>
        <dbReference type="Proteomes" id="UP001139035"/>
    </source>
</evidence>
<sequence>MLRQINSRPVFCRSLRLDPGIRRSERSIFSNEHIGGTVENGVDIAAEAMGRVVREAARSPMKPSPGRADYDPVYATISNPLFGNLGKSP</sequence>
<proteinExistence type="predicted"/>
<evidence type="ECO:0000313" key="1">
    <source>
        <dbReference type="EMBL" id="MCE7030601.1"/>
    </source>
</evidence>
<comment type="caution">
    <text evidence="1">The sequence shown here is derived from an EMBL/GenBank/DDBJ whole genome shotgun (WGS) entry which is preliminary data.</text>
</comment>
<organism evidence="1 2">
    <name type="scientific">Jiella avicenniae</name>
    <dbReference type="NCBI Taxonomy" id="2907202"/>
    <lineage>
        <taxon>Bacteria</taxon>
        <taxon>Pseudomonadati</taxon>
        <taxon>Pseudomonadota</taxon>
        <taxon>Alphaproteobacteria</taxon>
        <taxon>Hyphomicrobiales</taxon>
        <taxon>Aurantimonadaceae</taxon>
        <taxon>Jiella</taxon>
    </lineage>
</organism>
<name>A0A9X1P561_9HYPH</name>
<reference evidence="1" key="1">
    <citation type="submission" date="2022-01" db="EMBL/GenBank/DDBJ databases">
        <title>Jiella avicenniae sp. nov., a novel endophytic bacterium isolated from bark of Avicennia marina.</title>
        <authorList>
            <person name="Tuo L."/>
        </authorList>
    </citation>
    <scope>NUCLEOTIDE SEQUENCE</scope>
    <source>
        <strain evidence="1">CBK1P-4</strain>
    </source>
</reference>
<dbReference type="EMBL" id="JAJUWU010000026">
    <property type="protein sequence ID" value="MCE7030601.1"/>
    <property type="molecule type" value="Genomic_DNA"/>
</dbReference>
<accession>A0A9X1P561</accession>